<protein>
    <submittedName>
        <fullName evidence="1">Uncharacterized protein</fullName>
    </submittedName>
</protein>
<comment type="caution">
    <text evidence="1">The sequence shown here is derived from an EMBL/GenBank/DDBJ whole genome shotgun (WGS) entry which is preliminary data.</text>
</comment>
<gene>
    <name evidence="1" type="ORF">S06H3_64751</name>
</gene>
<dbReference type="EMBL" id="BARV01043348">
    <property type="protein sequence ID" value="GAI62349.1"/>
    <property type="molecule type" value="Genomic_DNA"/>
</dbReference>
<dbReference type="AlphaFoldDB" id="X1S3G0"/>
<name>X1S3G0_9ZZZZ</name>
<proteinExistence type="predicted"/>
<feature type="non-terminal residue" evidence="1">
    <location>
        <position position="1"/>
    </location>
</feature>
<evidence type="ECO:0000313" key="1">
    <source>
        <dbReference type="EMBL" id="GAI62349.1"/>
    </source>
</evidence>
<reference evidence="1" key="1">
    <citation type="journal article" date="2014" name="Front. Microbiol.">
        <title>High frequency of phylogenetically diverse reductive dehalogenase-homologous genes in deep subseafloor sedimentary metagenomes.</title>
        <authorList>
            <person name="Kawai M."/>
            <person name="Futagami T."/>
            <person name="Toyoda A."/>
            <person name="Takaki Y."/>
            <person name="Nishi S."/>
            <person name="Hori S."/>
            <person name="Arai W."/>
            <person name="Tsubouchi T."/>
            <person name="Morono Y."/>
            <person name="Uchiyama I."/>
            <person name="Ito T."/>
            <person name="Fujiyama A."/>
            <person name="Inagaki F."/>
            <person name="Takami H."/>
        </authorList>
    </citation>
    <scope>NUCLEOTIDE SEQUENCE</scope>
    <source>
        <strain evidence="1">Expedition CK06-06</strain>
    </source>
</reference>
<organism evidence="1">
    <name type="scientific">marine sediment metagenome</name>
    <dbReference type="NCBI Taxonomy" id="412755"/>
    <lineage>
        <taxon>unclassified sequences</taxon>
        <taxon>metagenomes</taxon>
        <taxon>ecological metagenomes</taxon>
    </lineage>
</organism>
<accession>X1S3G0</accession>
<sequence length="36" mass="3940">YIWTVITTFVHVTGHSKLYPGVEAALPPLFKGGLEP</sequence>